<evidence type="ECO:0000313" key="2">
    <source>
        <dbReference type="Proteomes" id="UP000308508"/>
    </source>
</evidence>
<organism evidence="1 2">
    <name type="scientific">Thermomonas fusca</name>
    <dbReference type="NCBI Taxonomy" id="215690"/>
    <lineage>
        <taxon>Bacteria</taxon>
        <taxon>Pseudomonadati</taxon>
        <taxon>Pseudomonadota</taxon>
        <taxon>Gammaproteobacteria</taxon>
        <taxon>Lysobacterales</taxon>
        <taxon>Lysobacteraceae</taxon>
        <taxon>Thermomonas</taxon>
    </lineage>
</organism>
<dbReference type="AlphaFoldDB" id="A0A5R9PIQ5"/>
<protein>
    <recommendedName>
        <fullName evidence="3">Lipoprotein</fullName>
    </recommendedName>
</protein>
<evidence type="ECO:0000313" key="1">
    <source>
        <dbReference type="EMBL" id="TLX22937.1"/>
    </source>
</evidence>
<dbReference type="PROSITE" id="PS51257">
    <property type="entry name" value="PROKAR_LIPOPROTEIN"/>
    <property type="match status" value="1"/>
</dbReference>
<comment type="caution">
    <text evidence="1">The sequence shown here is derived from an EMBL/GenBank/DDBJ whole genome shotgun (WGS) entry which is preliminary data.</text>
</comment>
<accession>A0A5R9PIQ5</accession>
<reference evidence="1 2" key="1">
    <citation type="submission" date="2019-04" db="EMBL/GenBank/DDBJ databases">
        <authorList>
            <person name="Grouzdev D.S."/>
            <person name="Nazina T.N."/>
        </authorList>
    </citation>
    <scope>NUCLEOTIDE SEQUENCE [LARGE SCALE GENOMIC DNA]</scope>
    <source>
        <strain evidence="1 2">SHC 3-19</strain>
    </source>
</reference>
<dbReference type="EMBL" id="SROY01000001">
    <property type="protein sequence ID" value="TLX22937.1"/>
    <property type="molecule type" value="Genomic_DNA"/>
</dbReference>
<gene>
    <name evidence="1" type="ORF">E5S66_02625</name>
</gene>
<sequence length="185" mass="19706">MRHVPVLIPRLLAIATVAGLLLSTSCRERAVPGGSGHYWNGSAAGPEVVRAEKVDAAAAQRLASAHWTRQACSLDMVDQGPPDAEISREDVHRLDGFLLGQDGLAAGGFHVVLKGADQFRAPARTGKARPDVAAYFRRPELAAAGFEIGLSLAAVPPGAYEVVFLIDHPQGDYFCESGKRIRVVE</sequence>
<keyword evidence="2" id="KW-1185">Reference proteome</keyword>
<dbReference type="STRING" id="1123377.GCA_000423885_01455"/>
<name>A0A5R9PIQ5_9GAMM</name>
<evidence type="ECO:0008006" key="3">
    <source>
        <dbReference type="Google" id="ProtNLM"/>
    </source>
</evidence>
<dbReference type="Proteomes" id="UP000308508">
    <property type="component" value="Unassembled WGS sequence"/>
</dbReference>
<dbReference type="RefSeq" id="WP_138347233.1">
    <property type="nucleotide sequence ID" value="NZ_SROY01000001.1"/>
</dbReference>
<proteinExistence type="predicted"/>